<dbReference type="InterPro" id="IPR015813">
    <property type="entry name" value="Pyrv/PenolPyrv_kinase-like_dom"/>
</dbReference>
<dbReference type="GO" id="GO:0004743">
    <property type="term" value="F:pyruvate kinase activity"/>
    <property type="evidence" value="ECO:0007669"/>
    <property type="project" value="UniProtKB-UniRule"/>
</dbReference>
<dbReference type="AlphaFoldDB" id="A0A1H0UHQ5"/>
<dbReference type="InterPro" id="IPR008279">
    <property type="entry name" value="PEP-util_enz_mobile_dom"/>
</dbReference>
<evidence type="ECO:0000259" key="20">
    <source>
        <dbReference type="Pfam" id="PF00391"/>
    </source>
</evidence>
<proteinExistence type="inferred from homology"/>
<dbReference type="EC" id="2.7.1.40" evidence="6 17"/>
<dbReference type="InterPro" id="IPR015793">
    <property type="entry name" value="Pyrv_Knase_brl"/>
</dbReference>
<evidence type="ECO:0000256" key="3">
    <source>
        <dbReference type="ARBA" id="ARBA00004997"/>
    </source>
</evidence>
<evidence type="ECO:0000256" key="8">
    <source>
        <dbReference type="ARBA" id="ARBA00022679"/>
    </source>
</evidence>
<dbReference type="SUPFAM" id="SSF51621">
    <property type="entry name" value="Phosphoenolpyruvate/pyruvate domain"/>
    <property type="match status" value="1"/>
</dbReference>
<dbReference type="GO" id="GO:0000287">
    <property type="term" value="F:magnesium ion binding"/>
    <property type="evidence" value="ECO:0007669"/>
    <property type="project" value="UniProtKB-UniRule"/>
</dbReference>
<evidence type="ECO:0000256" key="17">
    <source>
        <dbReference type="NCBIfam" id="TIGR01064"/>
    </source>
</evidence>
<dbReference type="PANTHER" id="PTHR11817">
    <property type="entry name" value="PYRUVATE KINASE"/>
    <property type="match status" value="1"/>
</dbReference>
<evidence type="ECO:0000256" key="18">
    <source>
        <dbReference type="RuleBase" id="RU000504"/>
    </source>
</evidence>
<dbReference type="OrthoDB" id="9812123at2"/>
<dbReference type="InterPro" id="IPR036637">
    <property type="entry name" value="Phosphohistidine_dom_sf"/>
</dbReference>
<dbReference type="Gene3D" id="3.20.20.60">
    <property type="entry name" value="Phosphoenolpyruvate-binding domains"/>
    <property type="match status" value="1"/>
</dbReference>
<dbReference type="NCBIfam" id="NF004978">
    <property type="entry name" value="PRK06354.1"/>
    <property type="match status" value="1"/>
</dbReference>
<comment type="cofactor">
    <cofactor evidence="2">
        <name>K(+)</name>
        <dbReference type="ChEBI" id="CHEBI:29103"/>
    </cofactor>
</comment>
<dbReference type="NCBIfam" id="NF004491">
    <property type="entry name" value="PRK05826.1"/>
    <property type="match status" value="1"/>
</dbReference>
<evidence type="ECO:0000256" key="11">
    <source>
        <dbReference type="ARBA" id="ARBA00022777"/>
    </source>
</evidence>
<evidence type="ECO:0000256" key="14">
    <source>
        <dbReference type="ARBA" id="ARBA00022958"/>
    </source>
</evidence>
<evidence type="ECO:0000256" key="12">
    <source>
        <dbReference type="ARBA" id="ARBA00022840"/>
    </source>
</evidence>
<dbReference type="GO" id="GO:0030955">
    <property type="term" value="F:potassium ion binding"/>
    <property type="evidence" value="ECO:0007669"/>
    <property type="project" value="UniProtKB-UniRule"/>
</dbReference>
<dbReference type="Gene3D" id="2.40.33.10">
    <property type="entry name" value="PK beta-barrel domain-like"/>
    <property type="match status" value="1"/>
</dbReference>
<evidence type="ECO:0000256" key="13">
    <source>
        <dbReference type="ARBA" id="ARBA00022842"/>
    </source>
</evidence>
<dbReference type="GO" id="GO:0016301">
    <property type="term" value="F:kinase activity"/>
    <property type="evidence" value="ECO:0007669"/>
    <property type="project" value="UniProtKB-KW"/>
</dbReference>
<dbReference type="Pfam" id="PF00224">
    <property type="entry name" value="PK"/>
    <property type="match status" value="1"/>
</dbReference>
<evidence type="ECO:0000256" key="4">
    <source>
        <dbReference type="ARBA" id="ARBA00006237"/>
    </source>
</evidence>
<evidence type="ECO:0000256" key="6">
    <source>
        <dbReference type="ARBA" id="ARBA00012142"/>
    </source>
</evidence>
<keyword evidence="10" id="KW-0547">Nucleotide-binding</keyword>
<feature type="domain" description="PEP-utilising enzyme mobile" evidence="20">
    <location>
        <begin position="500"/>
        <end position="571"/>
    </location>
</feature>
<keyword evidence="23" id="KW-1185">Reference proteome</keyword>
<keyword evidence="12" id="KW-0067">ATP-binding</keyword>
<dbReference type="UniPathway" id="UPA00109">
    <property type="reaction ID" value="UER00188"/>
</dbReference>
<dbReference type="Proteomes" id="UP000199073">
    <property type="component" value="Unassembled WGS sequence"/>
</dbReference>
<keyword evidence="8 18" id="KW-0808">Transferase</keyword>
<evidence type="ECO:0000256" key="7">
    <source>
        <dbReference type="ARBA" id="ARBA00018587"/>
    </source>
</evidence>
<accession>A0A1H0UHQ5</accession>
<dbReference type="GO" id="GO:0005524">
    <property type="term" value="F:ATP binding"/>
    <property type="evidence" value="ECO:0007669"/>
    <property type="project" value="UniProtKB-KW"/>
</dbReference>
<dbReference type="SUPFAM" id="SSF50800">
    <property type="entry name" value="PK beta-barrel domain-like"/>
    <property type="match status" value="1"/>
</dbReference>
<feature type="domain" description="Pyruvate kinase C-terminal" evidence="21">
    <location>
        <begin position="354"/>
        <end position="466"/>
    </location>
</feature>
<dbReference type="SUPFAM" id="SSF52935">
    <property type="entry name" value="PK C-terminal domain-like"/>
    <property type="match status" value="1"/>
</dbReference>
<protein>
    <recommendedName>
        <fullName evidence="7 17">Pyruvate kinase</fullName>
        <ecNumber evidence="6 17">2.7.1.40</ecNumber>
    </recommendedName>
</protein>
<comment type="catalytic activity">
    <reaction evidence="18">
        <text>pyruvate + ATP = phosphoenolpyruvate + ADP + H(+)</text>
        <dbReference type="Rhea" id="RHEA:18157"/>
        <dbReference type="ChEBI" id="CHEBI:15361"/>
        <dbReference type="ChEBI" id="CHEBI:15378"/>
        <dbReference type="ChEBI" id="CHEBI:30616"/>
        <dbReference type="ChEBI" id="CHEBI:58702"/>
        <dbReference type="ChEBI" id="CHEBI:456216"/>
        <dbReference type="EC" id="2.7.1.40"/>
    </reaction>
</comment>
<dbReference type="Pfam" id="PF02887">
    <property type="entry name" value="PK_C"/>
    <property type="match status" value="1"/>
</dbReference>
<evidence type="ECO:0000256" key="10">
    <source>
        <dbReference type="ARBA" id="ARBA00022741"/>
    </source>
</evidence>
<dbReference type="Gene3D" id="3.40.1380.20">
    <property type="entry name" value="Pyruvate kinase, C-terminal domain"/>
    <property type="match status" value="1"/>
</dbReference>
<comment type="similarity">
    <text evidence="4">In the C-terminal section; belongs to the PEP-utilizing enzyme family.</text>
</comment>
<dbReference type="InterPro" id="IPR015795">
    <property type="entry name" value="Pyrv_Knase_C"/>
</dbReference>
<dbReference type="Pfam" id="PF00391">
    <property type="entry name" value="PEP-utilizers"/>
    <property type="match status" value="1"/>
</dbReference>
<evidence type="ECO:0000256" key="16">
    <source>
        <dbReference type="ARBA" id="ARBA00023317"/>
    </source>
</evidence>
<keyword evidence="11 18" id="KW-0418">Kinase</keyword>
<keyword evidence="16 22" id="KW-0670">Pyruvate</keyword>
<dbReference type="EMBL" id="FNJI01000032">
    <property type="protein sequence ID" value="SDP65822.1"/>
    <property type="molecule type" value="Genomic_DNA"/>
</dbReference>
<comment type="cofactor">
    <cofactor evidence="1">
        <name>Mg(2+)</name>
        <dbReference type="ChEBI" id="CHEBI:18420"/>
    </cofactor>
</comment>
<dbReference type="Gene3D" id="3.50.30.10">
    <property type="entry name" value="Phosphohistidine domain"/>
    <property type="match status" value="1"/>
</dbReference>
<dbReference type="PRINTS" id="PR01050">
    <property type="entry name" value="PYRUVTKNASE"/>
</dbReference>
<evidence type="ECO:0000256" key="9">
    <source>
        <dbReference type="ARBA" id="ARBA00022723"/>
    </source>
</evidence>
<dbReference type="STRING" id="91360.SAMN05660330_03575"/>
<dbReference type="InterPro" id="IPR036918">
    <property type="entry name" value="Pyrv_Knase_C_sf"/>
</dbReference>
<reference evidence="22 23" key="1">
    <citation type="submission" date="2016-10" db="EMBL/GenBank/DDBJ databases">
        <authorList>
            <person name="de Groot N.N."/>
        </authorList>
    </citation>
    <scope>NUCLEOTIDE SEQUENCE [LARGE SCALE GENOMIC DNA]</scope>
    <source>
        <strain evidence="22 23">DSM 12130</strain>
    </source>
</reference>
<evidence type="ECO:0000256" key="2">
    <source>
        <dbReference type="ARBA" id="ARBA00001958"/>
    </source>
</evidence>
<sequence length="581" mass="61594">MTKTKIIATLGPSTGSVDSLVALIEAGMNVARINLSHGDRQSHRNAIDQVKQARKAAGSHTAILLDTRGPEIRVGDLAQPLEISAGQTLVITTDQDSCGADRIGVNYPGLASDVAVGTTILLDDGKLRLQVVDIRDDDVISRVMVGGVLTRRKRVSIPDTIVKLPSLSDKDKSDIAFGVVQGVDFIAASFVRKADDIWAVREIIEDNGGNQAIIAKIENRQGVDNLDEILEAAEGLMVARGDLGVELPAEEVPVLQKKIIQACNRSGKPVITATQMLESMVTSPSPTRAEASDVTNAIFDGTDAVMLSAETAVGKYPVQAIEFLARCANISEASLDYETILATGLKNRRKTITDAISYACCRTAADLGARAIITCTTSGSTARMVARHRPEAPIIAVSPNMENLRQLQVVRGVITLHGAAASTMDQQLDLACNIAREKGFIHHKDLVVISAGMPIGTTGTTNMLKVRQMADICFTGQGCGGGVAEGRIHIISSHMDLKTIPEGAIAVVSGTDDDILDHIRKIRGIIAETPGLTTHAAIIGREHNIPVICNVRDARTLLANGQTVTIDGNSGRISYGAGINP</sequence>
<evidence type="ECO:0000259" key="19">
    <source>
        <dbReference type="Pfam" id="PF00224"/>
    </source>
</evidence>
<evidence type="ECO:0000259" key="21">
    <source>
        <dbReference type="Pfam" id="PF02887"/>
    </source>
</evidence>
<dbReference type="InterPro" id="IPR001697">
    <property type="entry name" value="Pyr_Knase"/>
</dbReference>
<dbReference type="FunFam" id="3.20.20.60:FF:000025">
    <property type="entry name" value="Pyruvate kinase"/>
    <property type="match status" value="1"/>
</dbReference>
<comment type="similarity">
    <text evidence="5 18">Belongs to the pyruvate kinase family.</text>
</comment>
<keyword evidence="15 18" id="KW-0324">Glycolysis</keyword>
<evidence type="ECO:0000313" key="22">
    <source>
        <dbReference type="EMBL" id="SDP65822.1"/>
    </source>
</evidence>
<keyword evidence="13 18" id="KW-0460">Magnesium</keyword>
<evidence type="ECO:0000256" key="5">
    <source>
        <dbReference type="ARBA" id="ARBA00008663"/>
    </source>
</evidence>
<gene>
    <name evidence="22" type="ORF">SAMN05660330_03575</name>
</gene>
<organism evidence="22 23">
    <name type="scientific">Desulforhopalus singaporensis</name>
    <dbReference type="NCBI Taxonomy" id="91360"/>
    <lineage>
        <taxon>Bacteria</taxon>
        <taxon>Pseudomonadati</taxon>
        <taxon>Thermodesulfobacteriota</taxon>
        <taxon>Desulfobulbia</taxon>
        <taxon>Desulfobulbales</taxon>
        <taxon>Desulfocapsaceae</taxon>
        <taxon>Desulforhopalus</taxon>
    </lineage>
</organism>
<dbReference type="InterPro" id="IPR040442">
    <property type="entry name" value="Pyrv_kinase-like_dom_sf"/>
</dbReference>
<feature type="domain" description="Pyruvate kinase barrel" evidence="19">
    <location>
        <begin position="2"/>
        <end position="321"/>
    </location>
</feature>
<evidence type="ECO:0000256" key="15">
    <source>
        <dbReference type="ARBA" id="ARBA00023152"/>
    </source>
</evidence>
<comment type="pathway">
    <text evidence="3 18">Carbohydrate degradation; glycolysis; pyruvate from D-glyceraldehyde 3-phosphate: step 5/5.</text>
</comment>
<dbReference type="InterPro" id="IPR011037">
    <property type="entry name" value="Pyrv_Knase-like_insert_dom_sf"/>
</dbReference>
<dbReference type="FunFam" id="2.40.33.10:FF:000001">
    <property type="entry name" value="Pyruvate kinase"/>
    <property type="match status" value="1"/>
</dbReference>
<dbReference type="InterPro" id="IPR015806">
    <property type="entry name" value="Pyrv_Knase_insert_dom_sf"/>
</dbReference>
<dbReference type="RefSeq" id="WP_092225316.1">
    <property type="nucleotide sequence ID" value="NZ_FNJI01000032.1"/>
</dbReference>
<dbReference type="SUPFAM" id="SSF52009">
    <property type="entry name" value="Phosphohistidine domain"/>
    <property type="match status" value="1"/>
</dbReference>
<dbReference type="NCBIfam" id="TIGR01064">
    <property type="entry name" value="pyruv_kin"/>
    <property type="match status" value="1"/>
</dbReference>
<evidence type="ECO:0000256" key="1">
    <source>
        <dbReference type="ARBA" id="ARBA00001946"/>
    </source>
</evidence>
<evidence type="ECO:0000313" key="23">
    <source>
        <dbReference type="Proteomes" id="UP000199073"/>
    </source>
</evidence>
<keyword evidence="9" id="KW-0479">Metal-binding</keyword>
<name>A0A1H0UHQ5_9BACT</name>
<keyword evidence="14" id="KW-0630">Potassium</keyword>